<dbReference type="InterPro" id="IPR009078">
    <property type="entry name" value="Ferritin-like_SF"/>
</dbReference>
<dbReference type="Gene3D" id="1.20.1260.10">
    <property type="match status" value="1"/>
</dbReference>
<proteinExistence type="predicted"/>
<dbReference type="NCBIfam" id="TIGR02158">
    <property type="entry name" value="PA_CoA_Oxy3"/>
    <property type="match status" value="1"/>
</dbReference>
<dbReference type="GO" id="GO:0010124">
    <property type="term" value="P:phenylacetate catabolic process"/>
    <property type="evidence" value="ECO:0007669"/>
    <property type="project" value="InterPro"/>
</dbReference>
<dbReference type="RefSeq" id="WP_169417151.1">
    <property type="nucleotide sequence ID" value="NZ_JABBFX010000001.1"/>
</dbReference>
<name>A0A848GX18_9BURK</name>
<dbReference type="EMBL" id="JABBFX010000001">
    <property type="protein sequence ID" value="NML42904.1"/>
    <property type="molecule type" value="Genomic_DNA"/>
</dbReference>
<dbReference type="SUPFAM" id="SSF47240">
    <property type="entry name" value="Ferritin-like"/>
    <property type="match status" value="1"/>
</dbReference>
<dbReference type="PIRSF" id="PIRSF037834">
    <property type="entry name" value="PA_CoA_Oase3"/>
    <property type="match status" value="1"/>
</dbReference>
<evidence type="ECO:0000313" key="2">
    <source>
        <dbReference type="Proteomes" id="UP000541185"/>
    </source>
</evidence>
<dbReference type="InterPro" id="IPR052703">
    <property type="entry name" value="Aromatic_CoA_ox/epox"/>
</dbReference>
<keyword evidence="2" id="KW-1185">Reference proteome</keyword>
<sequence>MQASIHVSQDPAVQYLLRAGDSALVLAQRLGEWTGHAPVLEEDIALANMALDLLGQARGVLTRAGQLEGADHDEDQLAFLREERDYRNVTLVELPRGDFAFTVLRNAAMATFFKQLWAQLQRSSDEEVAAIAGKAIKEARYHQQHAADWVVRLAQGTEESRRRVDAALADLWRFTAELFQDDAVDAAAEASGLGPRWSALQPQWQSEMTQIFDEAGLTMPQSTSFLSTGKRGVHSEHMGFILTEMQHLQRAYPGGVW</sequence>
<dbReference type="PANTHER" id="PTHR30458:SF0">
    <property type="entry name" value="1,2-PHENYLACETYL-COA EPOXIDASE, SUBUNIT C"/>
    <property type="match status" value="1"/>
</dbReference>
<evidence type="ECO:0000313" key="1">
    <source>
        <dbReference type="EMBL" id="NML42904.1"/>
    </source>
</evidence>
<dbReference type="Pfam" id="PF05138">
    <property type="entry name" value="PaaA_PaaC"/>
    <property type="match status" value="1"/>
</dbReference>
<reference evidence="1 2" key="1">
    <citation type="submission" date="2020-04" db="EMBL/GenBank/DDBJ databases">
        <title>Ramlibacter sp. G-1-2-2 isolated from soil.</title>
        <authorList>
            <person name="Dahal R.H."/>
        </authorList>
    </citation>
    <scope>NUCLEOTIDE SEQUENCE [LARGE SCALE GENOMIC DNA]</scope>
    <source>
        <strain evidence="1 2">G-1-2-2</strain>
    </source>
</reference>
<protein>
    <submittedName>
        <fullName evidence="1">Phenylacetate-CoA oxygenase subunit PaaC</fullName>
    </submittedName>
</protein>
<dbReference type="Proteomes" id="UP000541185">
    <property type="component" value="Unassembled WGS sequence"/>
</dbReference>
<dbReference type="PANTHER" id="PTHR30458">
    <property type="entry name" value="PHENYLACETIC ACID DEGRADATION PROTEIN PAA"/>
    <property type="match status" value="1"/>
</dbReference>
<comment type="caution">
    <text evidence="1">The sequence shown here is derived from an EMBL/GenBank/DDBJ whole genome shotgun (WGS) entry which is preliminary data.</text>
</comment>
<organism evidence="1 2">
    <name type="scientific">Ramlibacter agri</name>
    <dbReference type="NCBI Taxonomy" id="2728837"/>
    <lineage>
        <taxon>Bacteria</taxon>
        <taxon>Pseudomonadati</taxon>
        <taxon>Pseudomonadota</taxon>
        <taxon>Betaproteobacteria</taxon>
        <taxon>Burkholderiales</taxon>
        <taxon>Comamonadaceae</taxon>
        <taxon>Ramlibacter</taxon>
    </lineage>
</organism>
<dbReference type="InterPro" id="IPR011882">
    <property type="entry name" value="PaaC"/>
</dbReference>
<accession>A0A848GX18</accession>
<dbReference type="InterPro" id="IPR012347">
    <property type="entry name" value="Ferritin-like"/>
</dbReference>
<dbReference type="InterPro" id="IPR007814">
    <property type="entry name" value="PaaA_PaaC"/>
</dbReference>
<dbReference type="GO" id="GO:0005829">
    <property type="term" value="C:cytosol"/>
    <property type="evidence" value="ECO:0007669"/>
    <property type="project" value="TreeGrafter"/>
</dbReference>
<dbReference type="AlphaFoldDB" id="A0A848GX18"/>
<gene>
    <name evidence="1" type="primary">paaC</name>
    <name evidence="1" type="ORF">HHL11_04020</name>
</gene>